<dbReference type="SUPFAM" id="SSF81296">
    <property type="entry name" value="E set domains"/>
    <property type="match status" value="1"/>
</dbReference>
<dbReference type="AlphaFoldDB" id="A0A8S3YSB6"/>
<dbReference type="CDD" id="cd00916">
    <property type="entry name" value="Npc2_like"/>
    <property type="match status" value="1"/>
</dbReference>
<dbReference type="PANTHER" id="PTHR11306">
    <property type="entry name" value="NIEMANN PICK TYPE C2 PROTEIN NPC2-RELATED"/>
    <property type="match status" value="1"/>
</dbReference>
<evidence type="ECO:0000256" key="4">
    <source>
        <dbReference type="ARBA" id="ARBA00022729"/>
    </source>
</evidence>
<evidence type="ECO:0000256" key="6">
    <source>
        <dbReference type="SAM" id="SignalP"/>
    </source>
</evidence>
<dbReference type="Pfam" id="PF02221">
    <property type="entry name" value="E1_DerP2_DerF2"/>
    <property type="match status" value="1"/>
</dbReference>
<sequence>MDNKGIRTVALIVASFLAVSAEVIQFKDCLPSEGVTGHATSVELSPCTSQPCNFKHGQTVNVKITFTANNDTPTLKSTVYGIVFNVPVEFPLPNADACSNSGLTCPIQKGQTYTYSSSFDVKDSYPQIELVVMWKLQGASSNEVCFTFPDVHQ</sequence>
<dbReference type="GO" id="GO:0032367">
    <property type="term" value="P:intracellular cholesterol transport"/>
    <property type="evidence" value="ECO:0007669"/>
    <property type="project" value="InterPro"/>
</dbReference>
<keyword evidence="3" id="KW-0964">Secreted</keyword>
<evidence type="ECO:0000256" key="1">
    <source>
        <dbReference type="ARBA" id="ARBA00004613"/>
    </source>
</evidence>
<dbReference type="GO" id="GO:0032934">
    <property type="term" value="F:sterol binding"/>
    <property type="evidence" value="ECO:0007669"/>
    <property type="project" value="InterPro"/>
</dbReference>
<comment type="subcellular location">
    <subcellularLocation>
        <location evidence="1">Secreted</location>
    </subcellularLocation>
</comment>
<comment type="similarity">
    <text evidence="2">Belongs to the NPC2 family.</text>
</comment>
<dbReference type="OrthoDB" id="4937502at2759"/>
<evidence type="ECO:0000313" key="8">
    <source>
        <dbReference type="EMBL" id="CAG5119328.1"/>
    </source>
</evidence>
<dbReference type="InterPro" id="IPR003172">
    <property type="entry name" value="ML_dom"/>
</dbReference>
<dbReference type="InterPro" id="IPR039670">
    <property type="entry name" value="NPC2-like"/>
</dbReference>
<keyword evidence="5" id="KW-1015">Disulfide bond</keyword>
<protein>
    <recommendedName>
        <fullName evidence="7">MD-2-related lipid-recognition domain-containing protein</fullName>
    </recommendedName>
</protein>
<proteinExistence type="inferred from homology"/>
<feature type="chain" id="PRO_5035775507" description="MD-2-related lipid-recognition domain-containing protein" evidence="6">
    <location>
        <begin position="22"/>
        <end position="153"/>
    </location>
</feature>
<dbReference type="FunFam" id="2.60.40.770:FF:000001">
    <property type="entry name" value="NPC intracellular cholesterol transporter 2"/>
    <property type="match status" value="1"/>
</dbReference>
<name>A0A8S3YSB6_9EUPU</name>
<dbReference type="GO" id="GO:0005576">
    <property type="term" value="C:extracellular region"/>
    <property type="evidence" value="ECO:0007669"/>
    <property type="project" value="UniProtKB-SubCell"/>
</dbReference>
<dbReference type="Proteomes" id="UP000678393">
    <property type="component" value="Unassembled WGS sequence"/>
</dbReference>
<dbReference type="EMBL" id="CAJHNH020000687">
    <property type="protein sequence ID" value="CAG5119328.1"/>
    <property type="molecule type" value="Genomic_DNA"/>
</dbReference>
<dbReference type="InterPro" id="IPR014756">
    <property type="entry name" value="Ig_E-set"/>
</dbReference>
<reference evidence="8" key="1">
    <citation type="submission" date="2021-04" db="EMBL/GenBank/DDBJ databases">
        <authorList>
            <consortium name="Molecular Ecology Group"/>
        </authorList>
    </citation>
    <scope>NUCLEOTIDE SEQUENCE</scope>
</reference>
<dbReference type="Gene3D" id="2.60.40.770">
    <property type="match status" value="1"/>
</dbReference>
<organism evidence="8 9">
    <name type="scientific">Candidula unifasciata</name>
    <dbReference type="NCBI Taxonomy" id="100452"/>
    <lineage>
        <taxon>Eukaryota</taxon>
        <taxon>Metazoa</taxon>
        <taxon>Spiralia</taxon>
        <taxon>Lophotrochozoa</taxon>
        <taxon>Mollusca</taxon>
        <taxon>Gastropoda</taxon>
        <taxon>Heterobranchia</taxon>
        <taxon>Euthyneura</taxon>
        <taxon>Panpulmonata</taxon>
        <taxon>Eupulmonata</taxon>
        <taxon>Stylommatophora</taxon>
        <taxon>Helicina</taxon>
        <taxon>Helicoidea</taxon>
        <taxon>Geomitridae</taxon>
        <taxon>Candidula</taxon>
    </lineage>
</organism>
<evidence type="ECO:0000256" key="3">
    <source>
        <dbReference type="ARBA" id="ARBA00022525"/>
    </source>
</evidence>
<gene>
    <name evidence="8" type="ORF">CUNI_LOCUS4886</name>
</gene>
<dbReference type="SMART" id="SM00737">
    <property type="entry name" value="ML"/>
    <property type="match status" value="1"/>
</dbReference>
<dbReference type="InterPro" id="IPR033916">
    <property type="entry name" value="ML_Npc2-like"/>
</dbReference>
<keyword evidence="4 6" id="KW-0732">Signal</keyword>
<evidence type="ECO:0000256" key="5">
    <source>
        <dbReference type="ARBA" id="ARBA00023157"/>
    </source>
</evidence>
<feature type="signal peptide" evidence="6">
    <location>
        <begin position="1"/>
        <end position="21"/>
    </location>
</feature>
<keyword evidence="9" id="KW-1185">Reference proteome</keyword>
<comment type="caution">
    <text evidence="8">The sequence shown here is derived from an EMBL/GenBank/DDBJ whole genome shotgun (WGS) entry which is preliminary data.</text>
</comment>
<evidence type="ECO:0000313" key="9">
    <source>
        <dbReference type="Proteomes" id="UP000678393"/>
    </source>
</evidence>
<evidence type="ECO:0000256" key="2">
    <source>
        <dbReference type="ARBA" id="ARBA00006370"/>
    </source>
</evidence>
<dbReference type="PANTHER" id="PTHR11306:SF68">
    <property type="entry name" value="NPC INTRACELLULAR CHOLESTEROL TRANSPORTER 2"/>
    <property type="match status" value="1"/>
</dbReference>
<evidence type="ECO:0000259" key="7">
    <source>
        <dbReference type="SMART" id="SM00737"/>
    </source>
</evidence>
<accession>A0A8S3YSB6</accession>
<feature type="domain" description="MD-2-related lipid-recognition" evidence="7">
    <location>
        <begin position="26"/>
        <end position="150"/>
    </location>
</feature>